<reference evidence="2" key="2">
    <citation type="journal article" date="2022" name="Res Sq">
        <title>Comparative Genomics Reveals Insights into the Divergent Evolution of Astigmatic Mites and Household Pest Adaptations.</title>
        <authorList>
            <person name="Xiong Q."/>
            <person name="Wan A.T.-Y."/>
            <person name="Liu X.-Y."/>
            <person name="Fung C.S.-H."/>
            <person name="Xiao X."/>
            <person name="Malainual N."/>
            <person name="Hou J."/>
            <person name="Wang L."/>
            <person name="Wang M."/>
            <person name="Yang K."/>
            <person name="Cui Y."/>
            <person name="Leung E."/>
            <person name="Nong W."/>
            <person name="Shin S.-K."/>
            <person name="Au S."/>
            <person name="Jeong K.Y."/>
            <person name="Chew F.T."/>
            <person name="Hui J."/>
            <person name="Leung T.F."/>
            <person name="Tungtrongchitr A."/>
            <person name="Zhong N."/>
            <person name="Liu Z."/>
            <person name="Tsui S."/>
        </authorList>
    </citation>
    <scope>NUCLEOTIDE SEQUENCE</scope>
    <source>
        <strain evidence="2">Derf</strain>
        <tissue evidence="2">Whole organism</tissue>
    </source>
</reference>
<protein>
    <submittedName>
        <fullName evidence="2">Uncharacterized protein</fullName>
    </submittedName>
</protein>
<evidence type="ECO:0000256" key="1">
    <source>
        <dbReference type="SAM" id="MobiDB-lite"/>
    </source>
</evidence>
<feature type="compositionally biased region" description="Low complexity" evidence="1">
    <location>
        <begin position="1"/>
        <end position="23"/>
    </location>
</feature>
<dbReference type="Proteomes" id="UP000790347">
    <property type="component" value="Unassembled WGS sequence"/>
</dbReference>
<feature type="region of interest" description="Disordered" evidence="1">
    <location>
        <begin position="1"/>
        <end position="26"/>
    </location>
</feature>
<name>A0A922KTY1_DERFA</name>
<reference evidence="2" key="1">
    <citation type="submission" date="2013-05" db="EMBL/GenBank/DDBJ databases">
        <authorList>
            <person name="Yim A.K.Y."/>
            <person name="Chan T.F."/>
            <person name="Ji K.M."/>
            <person name="Liu X.Y."/>
            <person name="Zhou J.W."/>
            <person name="Li R.Q."/>
            <person name="Yang K.Y."/>
            <person name="Li J."/>
            <person name="Li M."/>
            <person name="Law P.T.W."/>
            <person name="Wu Y.L."/>
            <person name="Cai Z.L."/>
            <person name="Qin H."/>
            <person name="Bao Y."/>
            <person name="Leung R.K.K."/>
            <person name="Ng P.K.S."/>
            <person name="Zou J."/>
            <person name="Zhong X.J."/>
            <person name="Ran P.X."/>
            <person name="Zhong N.S."/>
            <person name="Liu Z.G."/>
            <person name="Tsui S.K.W."/>
        </authorList>
    </citation>
    <scope>NUCLEOTIDE SEQUENCE</scope>
    <source>
        <strain evidence="2">Derf</strain>
        <tissue evidence="2">Whole organism</tissue>
    </source>
</reference>
<evidence type="ECO:0000313" key="3">
    <source>
        <dbReference type="Proteomes" id="UP000790347"/>
    </source>
</evidence>
<gene>
    <name evidence="2" type="ORF">DERF_014884</name>
</gene>
<comment type="caution">
    <text evidence="2">The sequence shown here is derived from an EMBL/GenBank/DDBJ whole genome shotgun (WGS) entry which is preliminary data.</text>
</comment>
<keyword evidence="3" id="KW-1185">Reference proteome</keyword>
<proteinExistence type="predicted"/>
<sequence>MSLMISSLQQQRQHSSSSSSISSTVVETKSNINLTNGINQRSIINRSKIEAIDDDDDDVIFVERIKKNIPLIILDDDDDIADQESKKTTIKRQKISHQNNILNVNTDLIKPDNQIEVNLNDDDGKQHPVQNSDPFCVRIEFYWKSKF</sequence>
<dbReference type="AlphaFoldDB" id="A0A922KTY1"/>
<organism evidence="2 3">
    <name type="scientific">Dermatophagoides farinae</name>
    <name type="common">American house dust mite</name>
    <dbReference type="NCBI Taxonomy" id="6954"/>
    <lineage>
        <taxon>Eukaryota</taxon>
        <taxon>Metazoa</taxon>
        <taxon>Ecdysozoa</taxon>
        <taxon>Arthropoda</taxon>
        <taxon>Chelicerata</taxon>
        <taxon>Arachnida</taxon>
        <taxon>Acari</taxon>
        <taxon>Acariformes</taxon>
        <taxon>Sarcoptiformes</taxon>
        <taxon>Astigmata</taxon>
        <taxon>Psoroptidia</taxon>
        <taxon>Analgoidea</taxon>
        <taxon>Pyroglyphidae</taxon>
        <taxon>Dermatophagoidinae</taxon>
        <taxon>Dermatophagoides</taxon>
    </lineage>
</organism>
<accession>A0A922KTY1</accession>
<evidence type="ECO:0000313" key="2">
    <source>
        <dbReference type="EMBL" id="KAH9494173.1"/>
    </source>
</evidence>
<dbReference type="EMBL" id="ASGP02000008">
    <property type="protein sequence ID" value="KAH9494173.1"/>
    <property type="molecule type" value="Genomic_DNA"/>
</dbReference>